<reference evidence="1" key="1">
    <citation type="submission" date="2023-04" db="EMBL/GenBank/DDBJ databases">
        <title>Draft Genome sequencing of Naganishia species isolated from polar environments using Oxford Nanopore Technology.</title>
        <authorList>
            <person name="Leo P."/>
            <person name="Venkateswaran K."/>
        </authorList>
    </citation>
    <scope>NUCLEOTIDE SEQUENCE</scope>
    <source>
        <strain evidence="1">MNA-CCFEE 5423</strain>
    </source>
</reference>
<keyword evidence="2" id="KW-1185">Reference proteome</keyword>
<sequence length="765" mass="85831">MKHQALTILAPALLAGLVSARNPSDLKHKHKDAIFTPKDMLALPRPGPVGVSPSGKLGLSTITRHSFETRKTVSSLYLINLNETSRSEPQLLVESIPEAFSFSDPIWLSDHRIAYINRTGADIGLWYRGISDNAHGEHGSAVTPRHLLDFPAGSSPSALKYLATAGKDSSAGGVLAFSAHVWKGYDIEETGRLEKEYENRGDGAMMWDETYIREWDTWRNPDKVHQVFLTSLNLHNLDNHQIDKLKKPVFFSPFKASGIWSLMQPFETTDYDLAYSGGRLHLAVQIKDKYLNYAFNSRRQVYLTSLAVEKSSDIEPTLSDAHLGSVKPDVQMVTSGDQGDVSYITFSPNGTTLAWLQREENGAESDRNRVITYSLDTQTLKVWTETWDRSPSSIVWSKDGNSLYLIAEEAGASLPYHLTHPGHLPTPLLFKGTSSSITPLDASGSRLLLGISTLTHPTENYILAFSAPKGGDGDKIPVSKVTQVTSWSHDGLSQTSLSEGEKFWFKGAHDHDVMGWLIPPRGFKKGSHKKWPLAFLIHGGPEGAWEDSWSTRWNPNIFAQQGYFVVAINPTGSTGYGQEFVEGIYENWGGSPYIDLVAGLQYILETHPEIDEERLAALGASYGGYMINWLQGHNDHTNFKAFVCHDGLFETHNMYYSTEQVYFPQKAPYEKWSPNNFVQEWNTPALIIHGGKDYRVPDTQGISAFTALQSRGIPSRFLYFKDENHWVLDPQNSLRWHHEVFRWLDEWVGSGHKEGLEKPSVRFQF</sequence>
<dbReference type="EMBL" id="JASBWT010000003">
    <property type="protein sequence ID" value="KAJ9106374.1"/>
    <property type="molecule type" value="Genomic_DNA"/>
</dbReference>
<comment type="caution">
    <text evidence="1">The sequence shown here is derived from an EMBL/GenBank/DDBJ whole genome shotgun (WGS) entry which is preliminary data.</text>
</comment>
<evidence type="ECO:0000313" key="2">
    <source>
        <dbReference type="Proteomes" id="UP001227268"/>
    </source>
</evidence>
<evidence type="ECO:0000313" key="1">
    <source>
        <dbReference type="EMBL" id="KAJ9106374.1"/>
    </source>
</evidence>
<organism evidence="1 2">
    <name type="scientific">Naganishia friedmannii</name>
    <dbReference type="NCBI Taxonomy" id="89922"/>
    <lineage>
        <taxon>Eukaryota</taxon>
        <taxon>Fungi</taxon>
        <taxon>Dikarya</taxon>
        <taxon>Basidiomycota</taxon>
        <taxon>Agaricomycotina</taxon>
        <taxon>Tremellomycetes</taxon>
        <taxon>Filobasidiales</taxon>
        <taxon>Filobasidiaceae</taxon>
        <taxon>Naganishia</taxon>
    </lineage>
</organism>
<proteinExistence type="predicted"/>
<dbReference type="Proteomes" id="UP001227268">
    <property type="component" value="Unassembled WGS sequence"/>
</dbReference>
<gene>
    <name evidence="1" type="ORF">QFC21_001520</name>
</gene>
<name>A0ACC2W3Q6_9TREE</name>
<protein>
    <submittedName>
        <fullName evidence="1">Uncharacterized protein</fullName>
    </submittedName>
</protein>
<accession>A0ACC2W3Q6</accession>